<evidence type="ECO:0000256" key="1">
    <source>
        <dbReference type="SAM" id="MobiDB-lite"/>
    </source>
</evidence>
<feature type="region of interest" description="Disordered" evidence="1">
    <location>
        <begin position="78"/>
        <end position="114"/>
    </location>
</feature>
<reference evidence="2 4" key="1">
    <citation type="journal article" date="2012" name="Nature">
        <title>Algal genomes reveal evolutionary mosaicism and the fate of nucleomorphs.</title>
        <authorList>
            <consortium name="DOE Joint Genome Institute"/>
            <person name="Curtis B.A."/>
            <person name="Tanifuji G."/>
            <person name="Burki F."/>
            <person name="Gruber A."/>
            <person name="Irimia M."/>
            <person name="Maruyama S."/>
            <person name="Arias M.C."/>
            <person name="Ball S.G."/>
            <person name="Gile G.H."/>
            <person name="Hirakawa Y."/>
            <person name="Hopkins J.F."/>
            <person name="Kuo A."/>
            <person name="Rensing S.A."/>
            <person name="Schmutz J."/>
            <person name="Symeonidi A."/>
            <person name="Elias M."/>
            <person name="Eveleigh R.J."/>
            <person name="Herman E.K."/>
            <person name="Klute M.J."/>
            <person name="Nakayama T."/>
            <person name="Obornik M."/>
            <person name="Reyes-Prieto A."/>
            <person name="Armbrust E.V."/>
            <person name="Aves S.J."/>
            <person name="Beiko R.G."/>
            <person name="Coutinho P."/>
            <person name="Dacks J.B."/>
            <person name="Durnford D.G."/>
            <person name="Fast N.M."/>
            <person name="Green B.R."/>
            <person name="Grisdale C.J."/>
            <person name="Hempel F."/>
            <person name="Henrissat B."/>
            <person name="Hoppner M.P."/>
            <person name="Ishida K."/>
            <person name="Kim E."/>
            <person name="Koreny L."/>
            <person name="Kroth P.G."/>
            <person name="Liu Y."/>
            <person name="Malik S.B."/>
            <person name="Maier U.G."/>
            <person name="McRose D."/>
            <person name="Mock T."/>
            <person name="Neilson J.A."/>
            <person name="Onodera N.T."/>
            <person name="Poole A.M."/>
            <person name="Pritham E.J."/>
            <person name="Richards T.A."/>
            <person name="Rocap G."/>
            <person name="Roy S.W."/>
            <person name="Sarai C."/>
            <person name="Schaack S."/>
            <person name="Shirato S."/>
            <person name="Slamovits C.H."/>
            <person name="Spencer D.F."/>
            <person name="Suzuki S."/>
            <person name="Worden A.Z."/>
            <person name="Zauner S."/>
            <person name="Barry K."/>
            <person name="Bell C."/>
            <person name="Bharti A.K."/>
            <person name="Crow J.A."/>
            <person name="Grimwood J."/>
            <person name="Kramer R."/>
            <person name="Lindquist E."/>
            <person name="Lucas S."/>
            <person name="Salamov A."/>
            <person name="McFadden G.I."/>
            <person name="Lane C.E."/>
            <person name="Keeling P.J."/>
            <person name="Gray M.W."/>
            <person name="Grigoriev I.V."/>
            <person name="Archibald J.M."/>
        </authorList>
    </citation>
    <scope>NUCLEOTIDE SEQUENCE</scope>
    <source>
        <strain evidence="2 4">CCMP2712</strain>
    </source>
</reference>
<dbReference type="AlphaFoldDB" id="L1IMU3"/>
<protein>
    <submittedName>
        <fullName evidence="2 3">Uncharacterized protein</fullName>
    </submittedName>
</protein>
<reference evidence="3" key="3">
    <citation type="submission" date="2015-06" db="UniProtKB">
        <authorList>
            <consortium name="EnsemblProtists"/>
        </authorList>
    </citation>
    <scope>IDENTIFICATION</scope>
</reference>
<reference evidence="4" key="2">
    <citation type="submission" date="2012-11" db="EMBL/GenBank/DDBJ databases">
        <authorList>
            <person name="Kuo A."/>
            <person name="Curtis B.A."/>
            <person name="Tanifuji G."/>
            <person name="Burki F."/>
            <person name="Gruber A."/>
            <person name="Irimia M."/>
            <person name="Maruyama S."/>
            <person name="Arias M.C."/>
            <person name="Ball S.G."/>
            <person name="Gile G.H."/>
            <person name="Hirakawa Y."/>
            <person name="Hopkins J.F."/>
            <person name="Rensing S.A."/>
            <person name="Schmutz J."/>
            <person name="Symeonidi A."/>
            <person name="Elias M."/>
            <person name="Eveleigh R.J."/>
            <person name="Herman E.K."/>
            <person name="Klute M.J."/>
            <person name="Nakayama T."/>
            <person name="Obornik M."/>
            <person name="Reyes-Prieto A."/>
            <person name="Armbrust E.V."/>
            <person name="Aves S.J."/>
            <person name="Beiko R.G."/>
            <person name="Coutinho P."/>
            <person name="Dacks J.B."/>
            <person name="Durnford D.G."/>
            <person name="Fast N.M."/>
            <person name="Green B.R."/>
            <person name="Grisdale C."/>
            <person name="Hempe F."/>
            <person name="Henrissat B."/>
            <person name="Hoppner M.P."/>
            <person name="Ishida K.-I."/>
            <person name="Kim E."/>
            <person name="Koreny L."/>
            <person name="Kroth P.G."/>
            <person name="Liu Y."/>
            <person name="Malik S.-B."/>
            <person name="Maier U.G."/>
            <person name="McRose D."/>
            <person name="Mock T."/>
            <person name="Neilson J.A."/>
            <person name="Onodera N.T."/>
            <person name="Poole A.M."/>
            <person name="Pritham E.J."/>
            <person name="Richards T.A."/>
            <person name="Rocap G."/>
            <person name="Roy S.W."/>
            <person name="Sarai C."/>
            <person name="Schaack S."/>
            <person name="Shirato S."/>
            <person name="Slamovits C.H."/>
            <person name="Spencer D.F."/>
            <person name="Suzuki S."/>
            <person name="Worden A.Z."/>
            <person name="Zauner S."/>
            <person name="Barry K."/>
            <person name="Bell C."/>
            <person name="Bharti A.K."/>
            <person name="Crow J.A."/>
            <person name="Grimwood J."/>
            <person name="Kramer R."/>
            <person name="Lindquist E."/>
            <person name="Lucas S."/>
            <person name="Salamov A."/>
            <person name="McFadden G.I."/>
            <person name="Lane C.E."/>
            <person name="Keeling P.J."/>
            <person name="Gray M.W."/>
            <person name="Grigoriev I.V."/>
            <person name="Archibald J.M."/>
        </authorList>
    </citation>
    <scope>NUCLEOTIDE SEQUENCE</scope>
    <source>
        <strain evidence="4">CCMP2712</strain>
    </source>
</reference>
<feature type="region of interest" description="Disordered" evidence="1">
    <location>
        <begin position="1"/>
        <end position="35"/>
    </location>
</feature>
<dbReference type="Proteomes" id="UP000011087">
    <property type="component" value="Unassembled WGS sequence"/>
</dbReference>
<sequence>MRRSKRVADSPELLKKLRDRRRQQDQRQAQLKSEQQLEQAARHLLDKVDTSRDPWLRSILSRIATDTAKTEVAKEKISRMRSDLKVSRREQGLSSDKQEPGSMILDPHDAQQRRRVEAQRLLQHLLSSTHDDLSRMRAARSSRSSRLLHRYSPLFQSPRSSHARLSEEGRGRHFHGLDSDEGRGRVDRDGGGGRREDGGGSETRRSGSWFGELGRDIAEDVKNVV</sequence>
<name>L1IMU3_GUITC</name>
<dbReference type="EMBL" id="JH993057">
    <property type="protein sequence ID" value="EKX37578.1"/>
    <property type="molecule type" value="Genomic_DNA"/>
</dbReference>
<proteinExistence type="predicted"/>
<feature type="compositionally biased region" description="Low complexity" evidence="1">
    <location>
        <begin position="139"/>
        <end position="154"/>
    </location>
</feature>
<evidence type="ECO:0000313" key="4">
    <source>
        <dbReference type="Proteomes" id="UP000011087"/>
    </source>
</evidence>
<keyword evidence="4" id="KW-1185">Reference proteome</keyword>
<feature type="compositionally biased region" description="Basic and acidic residues" evidence="1">
    <location>
        <begin position="78"/>
        <end position="99"/>
    </location>
</feature>
<dbReference type="HOGENOM" id="CLU_1231863_0_0_1"/>
<dbReference type="KEGG" id="gtt:GUITHDRAFT_154916"/>
<gene>
    <name evidence="2" type="ORF">GUITHDRAFT_154916</name>
</gene>
<accession>L1IMU3</accession>
<dbReference type="RefSeq" id="XP_005824558.1">
    <property type="nucleotide sequence ID" value="XM_005824501.1"/>
</dbReference>
<dbReference type="GeneID" id="17294339"/>
<dbReference type="PaxDb" id="55529-EKX37578"/>
<evidence type="ECO:0000313" key="2">
    <source>
        <dbReference type="EMBL" id="EKX37578.1"/>
    </source>
</evidence>
<evidence type="ECO:0000313" key="3">
    <source>
        <dbReference type="EnsemblProtists" id="EKX37578"/>
    </source>
</evidence>
<feature type="compositionally biased region" description="Basic and acidic residues" evidence="1">
    <location>
        <begin position="1"/>
        <end position="16"/>
    </location>
</feature>
<dbReference type="EnsemblProtists" id="EKX37578">
    <property type="protein sequence ID" value="EKX37578"/>
    <property type="gene ID" value="GUITHDRAFT_154916"/>
</dbReference>
<organism evidence="2">
    <name type="scientific">Guillardia theta (strain CCMP2712)</name>
    <name type="common">Cryptophyte</name>
    <dbReference type="NCBI Taxonomy" id="905079"/>
    <lineage>
        <taxon>Eukaryota</taxon>
        <taxon>Cryptophyceae</taxon>
        <taxon>Pyrenomonadales</taxon>
        <taxon>Geminigeraceae</taxon>
        <taxon>Guillardia</taxon>
    </lineage>
</organism>
<feature type="compositionally biased region" description="Basic and acidic residues" evidence="1">
    <location>
        <begin position="164"/>
        <end position="205"/>
    </location>
</feature>
<feature type="region of interest" description="Disordered" evidence="1">
    <location>
        <begin position="131"/>
        <end position="211"/>
    </location>
</feature>